<dbReference type="CDD" id="cd09154">
    <property type="entry name" value="PLDc_SMU_988_like_1"/>
    <property type="match status" value="1"/>
</dbReference>
<dbReference type="InterPro" id="IPR022924">
    <property type="entry name" value="Cardiolipin_synthase"/>
</dbReference>
<evidence type="ECO:0000256" key="9">
    <source>
        <dbReference type="ARBA" id="ARBA00023136"/>
    </source>
</evidence>
<keyword evidence="3" id="KW-0444">Lipid biosynthesis</keyword>
<dbReference type="PANTHER" id="PTHR21248">
    <property type="entry name" value="CARDIOLIPIN SYNTHASE"/>
    <property type="match status" value="1"/>
</dbReference>
<dbReference type="PROSITE" id="PS50035">
    <property type="entry name" value="PLD"/>
    <property type="match status" value="2"/>
</dbReference>
<keyword evidence="4" id="KW-0808">Transferase</keyword>
<evidence type="ECO:0000256" key="5">
    <source>
        <dbReference type="ARBA" id="ARBA00022692"/>
    </source>
</evidence>
<dbReference type="SMART" id="SM00155">
    <property type="entry name" value="PLDc"/>
    <property type="match status" value="2"/>
</dbReference>
<dbReference type="eggNOG" id="COG1502">
    <property type="taxonomic scope" value="Bacteria"/>
</dbReference>
<comment type="caution">
    <text evidence="15">The sequence shown here is derived from an EMBL/GenBank/DDBJ whole genome shotgun (WGS) entry which is preliminary data.</text>
</comment>
<dbReference type="HOGENOM" id="CLU_038053_1_2_9"/>
<dbReference type="InterPro" id="IPR025202">
    <property type="entry name" value="PLD-like_dom"/>
</dbReference>
<feature type="transmembrane region" description="Helical" evidence="13">
    <location>
        <begin position="90"/>
        <end position="110"/>
    </location>
</feature>
<evidence type="ECO:0000256" key="10">
    <source>
        <dbReference type="ARBA" id="ARBA00023209"/>
    </source>
</evidence>
<keyword evidence="16" id="KW-1185">Reference proteome</keyword>
<keyword evidence="8" id="KW-0443">Lipid metabolism</keyword>
<dbReference type="Pfam" id="PF13396">
    <property type="entry name" value="PLDc_N"/>
    <property type="match status" value="1"/>
</dbReference>
<evidence type="ECO:0000259" key="14">
    <source>
        <dbReference type="PROSITE" id="PS50035"/>
    </source>
</evidence>
<gene>
    <name evidence="15" type="ORF">GCWU0000282_002151</name>
</gene>
<feature type="transmembrane region" description="Helical" evidence="13">
    <location>
        <begin position="61"/>
        <end position="78"/>
    </location>
</feature>
<protein>
    <recommendedName>
        <fullName evidence="12">Cardiolipin synthase</fullName>
        <ecNumber evidence="12">2.7.8.-</ecNumber>
    </recommendedName>
</protein>
<evidence type="ECO:0000256" key="3">
    <source>
        <dbReference type="ARBA" id="ARBA00022516"/>
    </source>
</evidence>
<dbReference type="Pfam" id="PF13091">
    <property type="entry name" value="PLDc_2"/>
    <property type="match status" value="2"/>
</dbReference>
<keyword evidence="11" id="KW-1208">Phospholipid metabolism</keyword>
<dbReference type="NCBIfam" id="TIGR04265">
    <property type="entry name" value="bac_cardiolipin"/>
    <property type="match status" value="1"/>
</dbReference>
<keyword evidence="10" id="KW-0594">Phospholipid biosynthesis</keyword>
<proteinExistence type="predicted"/>
<reference evidence="15 16" key="1">
    <citation type="submission" date="2013-06" db="EMBL/GenBank/DDBJ databases">
        <authorList>
            <person name="Weinstock G."/>
            <person name="Sodergren E."/>
            <person name="Clifton S."/>
            <person name="Fulton L."/>
            <person name="Fulton B."/>
            <person name="Courtney L."/>
            <person name="Fronick C."/>
            <person name="Harrison M."/>
            <person name="Strong C."/>
            <person name="Farmer C."/>
            <person name="Delahaunty K."/>
            <person name="Markovic C."/>
            <person name="Hall O."/>
            <person name="Minx P."/>
            <person name="Tomlinson C."/>
            <person name="Mitreva M."/>
            <person name="Nelson J."/>
            <person name="Hou S."/>
            <person name="Wollam A."/>
            <person name="Pepin K.H."/>
            <person name="Johnson M."/>
            <person name="Bhonagiri V."/>
            <person name="Nash W.E."/>
            <person name="Warren W."/>
            <person name="Chinwalla A."/>
            <person name="Mardis E.R."/>
            <person name="Wilson R.K."/>
        </authorList>
    </citation>
    <scope>NUCLEOTIDE SEQUENCE [LARGE SCALE GENOMIC DNA]</scope>
    <source>
        <strain evidence="15 16">ATCC 51271</strain>
    </source>
</reference>
<dbReference type="PANTHER" id="PTHR21248:SF22">
    <property type="entry name" value="PHOSPHOLIPASE D"/>
    <property type="match status" value="1"/>
</dbReference>
<dbReference type="AlphaFoldDB" id="V2Y5A7"/>
<dbReference type="GO" id="GO:0008808">
    <property type="term" value="F:cardiolipin synthase activity"/>
    <property type="evidence" value="ECO:0007669"/>
    <property type="project" value="UniProtKB-UniRule"/>
</dbReference>
<accession>V2Y5A7</accession>
<evidence type="ECO:0000256" key="4">
    <source>
        <dbReference type="ARBA" id="ARBA00022679"/>
    </source>
</evidence>
<dbReference type="EMBL" id="ACIL03000013">
    <property type="protein sequence ID" value="ESL03277.1"/>
    <property type="molecule type" value="Genomic_DNA"/>
</dbReference>
<keyword evidence="2" id="KW-1003">Cell membrane</keyword>
<sequence length="534" mass="61445">MKIIDYLADTEVQMPVKVKTVESKSKTRNGIKRMSFAALSILLEIGLIIALMTNLNRSFEWVNIATRVISVLLGLVLYGQHKTSSMKMPWIIIILTFPVVGITLYLLIGLNGGTRRMRERYKKVDEQIFPLLPENKHIIEKLTELEPTASGIAKYISKTSGYPMYENTDIIYYDNAEAALEAQLAELKRAEKFIFMEYFAIENAVTWGRIEEILIEKVENGVEVRVFYDDAGSIGFINRDFANRLETLGIHCRVFNPFMPGLNVFLNNRDHRKMTIVDGKVGFTGGYNLADEYFNITHPYGLWKDSGIRLEGDAVRSLTITFLEMWNAVKRSDKDDTDFKKYLPHIDYVAKGKAFIQPYADTPIDNEQVGEDVYMSMVDKAEKYCYFMTPYLIITDEMIRAISLAAKRGVDVRIITPGIPDKKMVYRVTRSFYNGLVRNGVRIYEWTPGFCHSKMSVTDDKMAVCGTINLDYRSLYHSFENSCFIVDNTCAIAMREDFDRTFKQCREVTEEYRTGRKSVIRLGQLFLRLFAELL</sequence>
<evidence type="ECO:0000313" key="15">
    <source>
        <dbReference type="EMBL" id="ESL03277.1"/>
    </source>
</evidence>
<feature type="transmembrane region" description="Helical" evidence="13">
    <location>
        <begin position="34"/>
        <end position="55"/>
    </location>
</feature>
<dbReference type="GO" id="GO:0005886">
    <property type="term" value="C:plasma membrane"/>
    <property type="evidence" value="ECO:0007669"/>
    <property type="project" value="UniProtKB-SubCell"/>
</dbReference>
<evidence type="ECO:0000256" key="12">
    <source>
        <dbReference type="NCBIfam" id="TIGR04265"/>
    </source>
</evidence>
<evidence type="ECO:0000256" key="13">
    <source>
        <dbReference type="SAM" id="Phobius"/>
    </source>
</evidence>
<dbReference type="InterPro" id="IPR001736">
    <property type="entry name" value="PLipase_D/transphosphatidylase"/>
</dbReference>
<dbReference type="Gene3D" id="3.30.870.10">
    <property type="entry name" value="Endonuclease Chain A"/>
    <property type="match status" value="2"/>
</dbReference>
<dbReference type="EC" id="2.7.8.-" evidence="12"/>
<organism evidence="15 16">
    <name type="scientific">Catonella morbi ATCC 51271</name>
    <dbReference type="NCBI Taxonomy" id="592026"/>
    <lineage>
        <taxon>Bacteria</taxon>
        <taxon>Bacillati</taxon>
        <taxon>Bacillota</taxon>
        <taxon>Clostridia</taxon>
        <taxon>Lachnospirales</taxon>
        <taxon>Lachnospiraceae</taxon>
        <taxon>Catonella</taxon>
    </lineage>
</organism>
<dbReference type="CDD" id="cd09160">
    <property type="entry name" value="PLDc_SMU_988_like_2"/>
    <property type="match status" value="1"/>
</dbReference>
<keyword evidence="7 13" id="KW-1133">Transmembrane helix</keyword>
<evidence type="ECO:0000256" key="7">
    <source>
        <dbReference type="ARBA" id="ARBA00022989"/>
    </source>
</evidence>
<feature type="domain" description="PLD phosphodiesterase" evidence="14">
    <location>
        <begin position="266"/>
        <end position="293"/>
    </location>
</feature>
<evidence type="ECO:0000256" key="2">
    <source>
        <dbReference type="ARBA" id="ARBA00022475"/>
    </source>
</evidence>
<comment type="subcellular location">
    <subcellularLocation>
        <location evidence="1">Cell membrane</location>
        <topology evidence="1">Multi-pass membrane protein</topology>
    </subcellularLocation>
</comment>
<evidence type="ECO:0000256" key="11">
    <source>
        <dbReference type="ARBA" id="ARBA00023264"/>
    </source>
</evidence>
<name>V2Y5A7_9FIRM</name>
<dbReference type="SUPFAM" id="SSF56024">
    <property type="entry name" value="Phospholipase D/nuclease"/>
    <property type="match status" value="2"/>
</dbReference>
<keyword evidence="9 13" id="KW-0472">Membrane</keyword>
<feature type="domain" description="PLD phosphodiesterase" evidence="14">
    <location>
        <begin position="447"/>
        <end position="474"/>
    </location>
</feature>
<keyword evidence="6" id="KW-0677">Repeat</keyword>
<dbReference type="InterPro" id="IPR027379">
    <property type="entry name" value="CLS_N"/>
</dbReference>
<dbReference type="Proteomes" id="UP000018227">
    <property type="component" value="Unassembled WGS sequence"/>
</dbReference>
<evidence type="ECO:0000256" key="6">
    <source>
        <dbReference type="ARBA" id="ARBA00022737"/>
    </source>
</evidence>
<dbReference type="GO" id="GO:0032049">
    <property type="term" value="P:cardiolipin biosynthetic process"/>
    <property type="evidence" value="ECO:0007669"/>
    <property type="project" value="UniProtKB-UniRule"/>
</dbReference>
<dbReference type="STRING" id="592026.GCWU0000282_002151"/>
<evidence type="ECO:0000256" key="1">
    <source>
        <dbReference type="ARBA" id="ARBA00004651"/>
    </source>
</evidence>
<evidence type="ECO:0000313" key="16">
    <source>
        <dbReference type="Proteomes" id="UP000018227"/>
    </source>
</evidence>
<evidence type="ECO:0000256" key="8">
    <source>
        <dbReference type="ARBA" id="ARBA00023098"/>
    </source>
</evidence>
<keyword evidence="5 13" id="KW-0812">Transmembrane</keyword>